<dbReference type="GO" id="GO:0005759">
    <property type="term" value="C:mitochondrial matrix"/>
    <property type="evidence" value="ECO:0007669"/>
    <property type="project" value="UniProtKB-SubCell"/>
</dbReference>
<dbReference type="HAMAP" id="MF_03169">
    <property type="entry name" value="Adenylate_kinase_AK3"/>
    <property type="match status" value="1"/>
</dbReference>
<dbReference type="CDD" id="cd01428">
    <property type="entry name" value="ADK"/>
    <property type="match status" value="1"/>
</dbReference>
<name>A0A1E4TCT0_9ASCO</name>
<evidence type="ECO:0000256" key="3">
    <source>
        <dbReference type="ARBA" id="ARBA00022741"/>
    </source>
</evidence>
<comment type="function">
    <text evidence="7">Involved in maintaining the homeostasis of cellular nucleotides by catalyzing the interconversion of nucleoside phosphates. Has GTP:AMP phosphotransferase and ITP:AMP phosphotransferase activities.</text>
</comment>
<dbReference type="PANTHER" id="PTHR23359">
    <property type="entry name" value="NUCLEOTIDE KINASE"/>
    <property type="match status" value="1"/>
</dbReference>
<feature type="region of interest" description="LID" evidence="7">
    <location>
        <begin position="136"/>
        <end position="173"/>
    </location>
</feature>
<reference evidence="10" key="1">
    <citation type="submission" date="2016-02" db="EMBL/GenBank/DDBJ databases">
        <title>Comparative genomics of biotechnologically important yeasts.</title>
        <authorList>
            <consortium name="DOE Joint Genome Institute"/>
            <person name="Riley R."/>
            <person name="Haridas S."/>
            <person name="Wolfe K.H."/>
            <person name="Lopes M.R."/>
            <person name="Hittinger C.T."/>
            <person name="Goker M."/>
            <person name="Salamov A."/>
            <person name="Wisecaver J."/>
            <person name="Long T.M."/>
            <person name="Aerts A.L."/>
            <person name="Barry K."/>
            <person name="Choi C."/>
            <person name="Clum A."/>
            <person name="Coughlan A.Y."/>
            <person name="Deshpande S."/>
            <person name="Douglass A.P."/>
            <person name="Hanson S.J."/>
            <person name="Klenk H.-P."/>
            <person name="Labutti K."/>
            <person name="Lapidus A."/>
            <person name="Lindquist E."/>
            <person name="Lipzen A."/>
            <person name="Meier-Kolthoff J.P."/>
            <person name="Ohm R.A."/>
            <person name="Otillar R.P."/>
            <person name="Pangilinan J."/>
            <person name="Peng Y."/>
            <person name="Rokas A."/>
            <person name="Rosa C.A."/>
            <person name="Scheuner C."/>
            <person name="Sibirny A.A."/>
            <person name="Slot J.C."/>
            <person name="Stielow J.B."/>
            <person name="Sun H."/>
            <person name="Kurtzman C.P."/>
            <person name="Blackwell M."/>
            <person name="Jeffries T.W."/>
            <person name="Grigoriev I.V."/>
        </authorList>
    </citation>
    <scope>NUCLEOTIDE SEQUENCE [LARGE SCALE GENOMIC DNA]</scope>
    <source>
        <strain evidence="10">NRRL Y-17796</strain>
    </source>
</reference>
<dbReference type="SUPFAM" id="SSF52540">
    <property type="entry name" value="P-loop containing nucleoside triphosphate hydrolases"/>
    <property type="match status" value="1"/>
</dbReference>
<dbReference type="EC" id="2.7.4.10" evidence="7"/>
<comment type="subcellular location">
    <subcellularLocation>
        <location evidence="1 7">Mitochondrion matrix</location>
    </subcellularLocation>
</comment>
<feature type="binding site" evidence="7">
    <location>
        <position position="170"/>
    </location>
    <ligand>
        <name>AMP</name>
        <dbReference type="ChEBI" id="CHEBI:456215"/>
    </ligand>
</feature>
<dbReference type="InterPro" id="IPR006259">
    <property type="entry name" value="Adenyl_kin_sub"/>
</dbReference>
<comment type="catalytic activity">
    <reaction evidence="7">
        <text>a ribonucleoside 5'-triphosphate + AMP = a ribonucleoside 5'-diphosphate + ADP</text>
        <dbReference type="Rhea" id="RHEA:13749"/>
        <dbReference type="ChEBI" id="CHEBI:57930"/>
        <dbReference type="ChEBI" id="CHEBI:61557"/>
        <dbReference type="ChEBI" id="CHEBI:456215"/>
        <dbReference type="ChEBI" id="CHEBI:456216"/>
        <dbReference type="EC" id="2.7.4.10"/>
    </reaction>
</comment>
<dbReference type="Gene3D" id="3.40.50.300">
    <property type="entry name" value="P-loop containing nucleotide triphosphate hydrolases"/>
    <property type="match status" value="1"/>
</dbReference>
<dbReference type="Pfam" id="PF00406">
    <property type="entry name" value="ADK"/>
    <property type="match status" value="1"/>
</dbReference>
<keyword evidence="4 7" id="KW-0418">Kinase</keyword>
<dbReference type="FunFam" id="3.40.50.300:FF:000106">
    <property type="entry name" value="Adenylate kinase mitochondrial"/>
    <property type="match status" value="1"/>
</dbReference>
<organism evidence="9 10">
    <name type="scientific">Tortispora caseinolytica NRRL Y-17796</name>
    <dbReference type="NCBI Taxonomy" id="767744"/>
    <lineage>
        <taxon>Eukaryota</taxon>
        <taxon>Fungi</taxon>
        <taxon>Dikarya</taxon>
        <taxon>Ascomycota</taxon>
        <taxon>Saccharomycotina</taxon>
        <taxon>Trigonopsidomycetes</taxon>
        <taxon>Trigonopsidales</taxon>
        <taxon>Trigonopsidaceae</taxon>
        <taxon>Tortispora</taxon>
    </lineage>
</organism>
<feature type="binding site" evidence="7">
    <location>
        <begin position="64"/>
        <end position="66"/>
    </location>
    <ligand>
        <name>AMP</name>
        <dbReference type="ChEBI" id="CHEBI:456215"/>
    </ligand>
</feature>
<gene>
    <name evidence="7" type="primary">ADK2</name>
    <name evidence="9" type="ORF">CANCADRAFT_140966</name>
</gene>
<evidence type="ECO:0000256" key="4">
    <source>
        <dbReference type="ARBA" id="ARBA00022777"/>
    </source>
</evidence>
<dbReference type="InterPro" id="IPR033690">
    <property type="entry name" value="Adenylat_kinase_CS"/>
</dbReference>
<dbReference type="GO" id="GO:0005525">
    <property type="term" value="F:GTP binding"/>
    <property type="evidence" value="ECO:0007669"/>
    <property type="project" value="UniProtKB-KW"/>
</dbReference>
<evidence type="ECO:0000256" key="2">
    <source>
        <dbReference type="ARBA" id="ARBA00022679"/>
    </source>
</evidence>
<dbReference type="GO" id="GO:0046899">
    <property type="term" value="F:nucleoside triphosphate adenylate kinase activity"/>
    <property type="evidence" value="ECO:0007669"/>
    <property type="project" value="UniProtKB-UniRule"/>
</dbReference>
<evidence type="ECO:0000256" key="6">
    <source>
        <dbReference type="ARBA" id="ARBA00023134"/>
    </source>
</evidence>
<dbReference type="InterPro" id="IPR027417">
    <property type="entry name" value="P-loop_NTPase"/>
</dbReference>
<feature type="domain" description="Adenylate kinase active site lid" evidence="8">
    <location>
        <begin position="137"/>
        <end position="172"/>
    </location>
</feature>
<dbReference type="EMBL" id="KV453843">
    <property type="protein sequence ID" value="ODV89570.1"/>
    <property type="molecule type" value="Genomic_DNA"/>
</dbReference>
<feature type="binding site" evidence="7">
    <location>
        <begin position="95"/>
        <end position="98"/>
    </location>
    <ligand>
        <name>AMP</name>
        <dbReference type="ChEBI" id="CHEBI:456215"/>
    </ligand>
</feature>
<feature type="binding site" evidence="7">
    <location>
        <begin position="15"/>
        <end position="20"/>
    </location>
    <ligand>
        <name>GTP</name>
        <dbReference type="ChEBI" id="CHEBI:37565"/>
    </ligand>
</feature>
<comment type="similarity">
    <text evidence="7">Belongs to the adenylate kinase family. AK3 subfamily.</text>
</comment>
<dbReference type="GO" id="GO:0046033">
    <property type="term" value="P:AMP metabolic process"/>
    <property type="evidence" value="ECO:0007669"/>
    <property type="project" value="UniProtKB-UniRule"/>
</dbReference>
<feature type="region of interest" description="NMPbind" evidence="7">
    <location>
        <begin position="37"/>
        <end position="66"/>
    </location>
</feature>
<dbReference type="Proteomes" id="UP000095023">
    <property type="component" value="Unassembled WGS sequence"/>
</dbReference>
<comment type="subunit">
    <text evidence="7">Monomer.</text>
</comment>
<dbReference type="Pfam" id="PF05191">
    <property type="entry name" value="ADK_lid"/>
    <property type="match status" value="1"/>
</dbReference>
<dbReference type="GO" id="GO:0004017">
    <property type="term" value="F:AMP kinase activity"/>
    <property type="evidence" value="ECO:0007669"/>
    <property type="project" value="InterPro"/>
</dbReference>
<evidence type="ECO:0000313" key="9">
    <source>
        <dbReference type="EMBL" id="ODV89570.1"/>
    </source>
</evidence>
<dbReference type="HAMAP" id="MF_00235">
    <property type="entry name" value="Adenylate_kinase_Adk"/>
    <property type="match status" value="1"/>
</dbReference>
<feature type="binding site" evidence="7">
    <location>
        <position position="102"/>
    </location>
    <ligand>
        <name>AMP</name>
        <dbReference type="ChEBI" id="CHEBI:456215"/>
    </ligand>
</feature>
<keyword evidence="6 7" id="KW-0342">GTP-binding</keyword>
<dbReference type="InterPro" id="IPR007862">
    <property type="entry name" value="Adenylate_kinase_lid-dom"/>
</dbReference>
<evidence type="ECO:0000313" key="10">
    <source>
        <dbReference type="Proteomes" id="UP000095023"/>
    </source>
</evidence>
<dbReference type="InterPro" id="IPR028586">
    <property type="entry name" value="AK3/Ak4_mitochondrial"/>
</dbReference>
<keyword evidence="10" id="KW-1185">Reference proteome</keyword>
<evidence type="ECO:0000259" key="8">
    <source>
        <dbReference type="Pfam" id="PF05191"/>
    </source>
</evidence>
<dbReference type="InterPro" id="IPR000850">
    <property type="entry name" value="Adenylat/UMP-CMP_kin"/>
</dbReference>
<keyword evidence="2 7" id="KW-0808">Transferase</keyword>
<sequence length="227" mass="25578">MLQRPLRMIMLGAPGAGKGTQTERLLKKIGPSLTAMSSGDLLRSNIAAKTPVGLEAQEIIKAGKLVPDKTMISLITAELEKNNWLNSKASWLLDGFPRTKSQAEALDSTLSTHDCAVNFVVDLVVPERVILERIENRWVHVPSGRVYNLTYNPPKVPGKDDITGEPLSKRADDDAETFKKRLDAFRETTEPLKEYYRSRDDVFWEVHGETSDEIYPQLEKEILRRFG</sequence>
<dbReference type="GO" id="GO:0046041">
    <property type="term" value="P:ITP metabolic process"/>
    <property type="evidence" value="ECO:0007669"/>
    <property type="project" value="UniProtKB-UniRule"/>
</dbReference>
<feature type="binding site" evidence="7">
    <location>
        <position position="137"/>
    </location>
    <ligand>
        <name>GTP</name>
        <dbReference type="ChEBI" id="CHEBI:37565"/>
    </ligand>
</feature>
<dbReference type="GO" id="GO:0006172">
    <property type="term" value="P:ADP biosynthetic process"/>
    <property type="evidence" value="ECO:0007669"/>
    <property type="project" value="UniProtKB-UniRule"/>
</dbReference>
<accession>A0A1E4TCT0</accession>
<dbReference type="PROSITE" id="PS00113">
    <property type="entry name" value="ADENYLATE_KINASE"/>
    <property type="match status" value="1"/>
</dbReference>
<feature type="binding site" evidence="7">
    <location>
        <position position="181"/>
    </location>
    <ligand>
        <name>AMP</name>
        <dbReference type="ChEBI" id="CHEBI:456215"/>
    </ligand>
</feature>
<dbReference type="NCBIfam" id="TIGR01351">
    <property type="entry name" value="adk"/>
    <property type="match status" value="1"/>
</dbReference>
<dbReference type="GO" id="GO:0005743">
    <property type="term" value="C:mitochondrial inner membrane"/>
    <property type="evidence" value="ECO:0007669"/>
    <property type="project" value="EnsemblFungi"/>
</dbReference>
<evidence type="ECO:0000256" key="5">
    <source>
        <dbReference type="ARBA" id="ARBA00023128"/>
    </source>
</evidence>
<evidence type="ECO:0000256" key="7">
    <source>
        <dbReference type="HAMAP-Rule" id="MF_03169"/>
    </source>
</evidence>
<dbReference type="GO" id="GO:0046039">
    <property type="term" value="P:GTP metabolic process"/>
    <property type="evidence" value="ECO:0007669"/>
    <property type="project" value="UniProtKB-UniRule"/>
</dbReference>
<feature type="binding site" evidence="7">
    <location>
        <begin position="146"/>
        <end position="147"/>
    </location>
    <ligand>
        <name>GTP</name>
        <dbReference type="ChEBI" id="CHEBI:37565"/>
    </ligand>
</feature>
<feature type="binding site" evidence="7">
    <location>
        <position position="43"/>
    </location>
    <ligand>
        <name>AMP</name>
        <dbReference type="ChEBI" id="CHEBI:456215"/>
    </ligand>
</feature>
<proteinExistence type="inferred from homology"/>
<evidence type="ECO:0000256" key="1">
    <source>
        <dbReference type="ARBA" id="ARBA00004305"/>
    </source>
</evidence>
<protein>
    <recommendedName>
        <fullName evidence="7">GTP:AMP phosphotransferase, mitochondrial</fullName>
        <ecNumber evidence="7">2.7.4.10</ecNumber>
    </recommendedName>
    <alternativeName>
        <fullName evidence="7">Adenylate kinase 3</fullName>
        <shortName evidence="7">AK 3</shortName>
    </alternativeName>
</protein>
<dbReference type="OrthoDB" id="439792at2759"/>
<feature type="binding site" evidence="7">
    <location>
        <position position="38"/>
    </location>
    <ligand>
        <name>AMP</name>
        <dbReference type="ChEBI" id="CHEBI:456215"/>
    </ligand>
</feature>
<feature type="binding site" evidence="7">
    <location>
        <position position="211"/>
    </location>
    <ligand>
        <name>GTP</name>
        <dbReference type="ChEBI" id="CHEBI:37565"/>
    </ligand>
</feature>
<keyword evidence="3 7" id="KW-0547">Nucleotide-binding</keyword>
<dbReference type="PRINTS" id="PR00094">
    <property type="entry name" value="ADENYLTKNASE"/>
</dbReference>
<keyword evidence="5 7" id="KW-0496">Mitochondrion</keyword>
<dbReference type="AlphaFoldDB" id="A0A1E4TCT0"/>
<dbReference type="GO" id="GO:0005524">
    <property type="term" value="F:ATP binding"/>
    <property type="evidence" value="ECO:0007669"/>
    <property type="project" value="InterPro"/>
</dbReference>
<comment type="domain">
    <text evidence="7">Consists of three domains, a large central CORE domain and two small peripheral domains, NMPbind and LID, which undergo movements during catalysis. The LID domain closes over the site of phosphoryl transfer upon GTP binding. Assembling and dissambling the active center during each catalytic cycle provides an effective means to prevent GTP hydrolysis.</text>
</comment>